<evidence type="ECO:0000313" key="3">
    <source>
        <dbReference type="Proteomes" id="UP001629260"/>
    </source>
</evidence>
<keyword evidence="3" id="KW-1185">Reference proteome</keyword>
<comment type="caution">
    <text evidence="2">The sequence shown here is derived from an EMBL/GenBank/DDBJ whole genome shotgun (WGS) entry which is preliminary data.</text>
</comment>
<accession>A0ABW8XRP3</accession>
<proteinExistence type="predicted"/>
<keyword evidence="1" id="KW-0472">Membrane</keyword>
<evidence type="ECO:0008006" key="4">
    <source>
        <dbReference type="Google" id="ProtNLM"/>
    </source>
</evidence>
<dbReference type="Proteomes" id="UP001629260">
    <property type="component" value="Unassembled WGS sequence"/>
</dbReference>
<feature type="transmembrane region" description="Helical" evidence="1">
    <location>
        <begin position="197"/>
        <end position="215"/>
    </location>
</feature>
<dbReference type="EMBL" id="JBELQA010000002">
    <property type="protein sequence ID" value="MFL9830217.1"/>
    <property type="molecule type" value="Genomic_DNA"/>
</dbReference>
<reference evidence="2 3" key="1">
    <citation type="submission" date="2024-06" db="EMBL/GenBank/DDBJ databases">
        <authorList>
            <person name="Kaempfer P."/>
            <person name="Viver T."/>
        </authorList>
    </citation>
    <scope>NUCLEOTIDE SEQUENCE [LARGE SCALE GENOMIC DNA]</scope>
    <source>
        <strain evidence="2 3">ST-87</strain>
    </source>
</reference>
<sequence>MKETYSVFRKYPTIFQAKELEDLLNQNNISTQLTDNIAPVDASFSGNTLQNEYEVKIQFEDFEKAEQILEKEAENLISQVDSNHYLFDFTNDELYEILLKADEWSEFDNKLAQKILTKRGKSIDDDLLKVLKKQRIESLAKPEENQKPWIISGYIFSILGGFLGILIGYFLWTSKKSLPNGQIVYSYSENDRAHGKIIFYIGLIILPFYILLKIINLI</sequence>
<keyword evidence="1" id="KW-0812">Transmembrane</keyword>
<feature type="transmembrane region" description="Helical" evidence="1">
    <location>
        <begin position="149"/>
        <end position="172"/>
    </location>
</feature>
<dbReference type="RefSeq" id="WP_408080618.1">
    <property type="nucleotide sequence ID" value="NZ_JBELQA010000002.1"/>
</dbReference>
<name>A0ABW8XRP3_9FLAO</name>
<keyword evidence="1" id="KW-1133">Transmembrane helix</keyword>
<evidence type="ECO:0000256" key="1">
    <source>
        <dbReference type="SAM" id="Phobius"/>
    </source>
</evidence>
<gene>
    <name evidence="2" type="ORF">ABS764_05065</name>
</gene>
<evidence type="ECO:0000313" key="2">
    <source>
        <dbReference type="EMBL" id="MFL9830217.1"/>
    </source>
</evidence>
<organism evidence="2 3">
    <name type="scientific">Flavobacterium plantiphilum</name>
    <dbReference type="NCBI Taxonomy" id="3163297"/>
    <lineage>
        <taxon>Bacteria</taxon>
        <taxon>Pseudomonadati</taxon>
        <taxon>Bacteroidota</taxon>
        <taxon>Flavobacteriia</taxon>
        <taxon>Flavobacteriales</taxon>
        <taxon>Flavobacteriaceae</taxon>
        <taxon>Flavobacterium</taxon>
    </lineage>
</organism>
<protein>
    <recommendedName>
        <fullName evidence="4">DUF2007 domain-containing protein</fullName>
    </recommendedName>
</protein>